<dbReference type="InterPro" id="IPR003439">
    <property type="entry name" value="ABC_transporter-like_ATP-bd"/>
</dbReference>
<evidence type="ECO:0000256" key="2">
    <source>
        <dbReference type="ARBA" id="ARBA00022448"/>
    </source>
</evidence>
<reference evidence="6" key="1">
    <citation type="submission" date="2022-01" db="EMBL/GenBank/DDBJ databases">
        <authorList>
            <person name="Criscuolo A."/>
        </authorList>
    </citation>
    <scope>NUCLEOTIDE SEQUENCE</scope>
    <source>
        <strain evidence="6">CIP111893</strain>
    </source>
</reference>
<name>A0ABN8GLN2_9BACL</name>
<organism evidence="6 7">
    <name type="scientific">Paenibacillus plantiphilus</name>
    <dbReference type="NCBI Taxonomy" id="2905650"/>
    <lineage>
        <taxon>Bacteria</taxon>
        <taxon>Bacillati</taxon>
        <taxon>Bacillota</taxon>
        <taxon>Bacilli</taxon>
        <taxon>Bacillales</taxon>
        <taxon>Paenibacillaceae</taxon>
        <taxon>Paenibacillus</taxon>
    </lineage>
</organism>
<dbReference type="InterPro" id="IPR027417">
    <property type="entry name" value="P-loop_NTPase"/>
</dbReference>
<dbReference type="SUPFAM" id="SSF52540">
    <property type="entry name" value="P-loop containing nucleoside triphosphate hydrolases"/>
    <property type="match status" value="1"/>
</dbReference>
<dbReference type="GO" id="GO:0005524">
    <property type="term" value="F:ATP binding"/>
    <property type="evidence" value="ECO:0007669"/>
    <property type="project" value="UniProtKB-KW"/>
</dbReference>
<dbReference type="PROSITE" id="PS50893">
    <property type="entry name" value="ABC_TRANSPORTER_2"/>
    <property type="match status" value="1"/>
</dbReference>
<keyword evidence="3" id="KW-0547">Nucleotide-binding</keyword>
<sequence length="285" mass="31629">MTSTMIKFRNVSKTIGNKQVLVRIRLTVSQGSVVGIIGAKGAGKTTLLRLAAGVLYPDAGEVWVTGKKVHPGLLGGLPSGIGALIESLAFLPQLSGLRNLAMLARIRRRINTNSIRTSMLRIGLNPDNRNPVWSYSLDMRQRLGIAQAIMEEPSVLLLDEPTNGLDQEGRRLLADILEEQTRRGASILLVSDRQADINPFCDKLYSLEEGVLLPIRQRREHKWIIMTNSAEDLELLSLNIPSFQKIGWMNNNLAGTCMGEWETDEELFAFLALKGIYSTAIRKDH</sequence>
<keyword evidence="4 6" id="KW-0067">ATP-binding</keyword>
<evidence type="ECO:0000313" key="6">
    <source>
        <dbReference type="EMBL" id="CAH1212230.1"/>
    </source>
</evidence>
<dbReference type="PANTHER" id="PTHR43335:SF4">
    <property type="entry name" value="ABC TRANSPORTER, ATP-BINDING PROTEIN"/>
    <property type="match status" value="1"/>
</dbReference>
<dbReference type="Gene3D" id="3.40.50.300">
    <property type="entry name" value="P-loop containing nucleotide triphosphate hydrolases"/>
    <property type="match status" value="1"/>
</dbReference>
<dbReference type="SMART" id="SM00382">
    <property type="entry name" value="AAA"/>
    <property type="match status" value="1"/>
</dbReference>
<evidence type="ECO:0000259" key="5">
    <source>
        <dbReference type="PROSITE" id="PS50893"/>
    </source>
</evidence>
<evidence type="ECO:0000256" key="1">
    <source>
        <dbReference type="ARBA" id="ARBA00005417"/>
    </source>
</evidence>
<dbReference type="Pfam" id="PF00005">
    <property type="entry name" value="ABC_tran"/>
    <property type="match status" value="1"/>
</dbReference>
<keyword evidence="7" id="KW-1185">Reference proteome</keyword>
<dbReference type="EMBL" id="CAKMMF010000020">
    <property type="protein sequence ID" value="CAH1212230.1"/>
    <property type="molecule type" value="Genomic_DNA"/>
</dbReference>
<feature type="domain" description="ABC transporter" evidence="5">
    <location>
        <begin position="6"/>
        <end position="234"/>
    </location>
</feature>
<dbReference type="InterPro" id="IPR003593">
    <property type="entry name" value="AAA+_ATPase"/>
</dbReference>
<keyword evidence="2" id="KW-0813">Transport</keyword>
<accession>A0ABN8GLN2</accession>
<evidence type="ECO:0000256" key="4">
    <source>
        <dbReference type="ARBA" id="ARBA00022840"/>
    </source>
</evidence>
<proteinExistence type="inferred from homology"/>
<evidence type="ECO:0000313" key="7">
    <source>
        <dbReference type="Proteomes" id="UP000838686"/>
    </source>
</evidence>
<gene>
    <name evidence="6" type="primary">btuD_23</name>
    <name evidence="6" type="ORF">PAECIP111893_03505</name>
</gene>
<protein>
    <submittedName>
        <fullName evidence="6">Vitamin B12 import ATP-binding protein BtuD</fullName>
    </submittedName>
</protein>
<evidence type="ECO:0000256" key="3">
    <source>
        <dbReference type="ARBA" id="ARBA00022741"/>
    </source>
</evidence>
<comment type="similarity">
    <text evidence="1">Belongs to the ABC transporter superfamily.</text>
</comment>
<dbReference type="PANTHER" id="PTHR43335">
    <property type="entry name" value="ABC TRANSPORTER, ATP-BINDING PROTEIN"/>
    <property type="match status" value="1"/>
</dbReference>
<dbReference type="Proteomes" id="UP000838686">
    <property type="component" value="Unassembled WGS sequence"/>
</dbReference>
<comment type="caution">
    <text evidence="6">The sequence shown here is derived from an EMBL/GenBank/DDBJ whole genome shotgun (WGS) entry which is preliminary data.</text>
</comment>